<dbReference type="AlphaFoldDB" id="A0A9W6BXB1"/>
<accession>A0A9W6BXB1</accession>
<evidence type="ECO:0000256" key="1">
    <source>
        <dbReference type="SAM" id="Coils"/>
    </source>
</evidence>
<sequence>MRQNLRVDIAAAEAAAASDNHGMDDDPQRLLKLSHSLRYQLGQPLRRQQDVAAPLPGVLRNNSPQATPQQPSSGRDQSSPHAQHPQHPHLLPPLNGPGTKSGPYNGFASTAWLQGEVRQDLDDLRRHVDEYVSNREQRAFDVERTALKAEIAHLRKRLAESDAQVVRLKTMLPDEEGEFKALKAELEELEREADQFCDLYEREAKATGAALEGYRQALADITDIETEFQRIRQIIDAIPETAAQAHGHAQAPLYGGAPPQGAKQGPPGSPEAAASSRGCCGCFRFRRRR</sequence>
<gene>
    <name evidence="3" type="primary">PLEST005703</name>
    <name evidence="3" type="ORF">PLESTB_001561100</name>
</gene>
<feature type="coiled-coil region" evidence="1">
    <location>
        <begin position="144"/>
        <end position="206"/>
    </location>
</feature>
<feature type="compositionally biased region" description="Low complexity" evidence="2">
    <location>
        <begin position="255"/>
        <end position="266"/>
    </location>
</feature>
<comment type="caution">
    <text evidence="3">The sequence shown here is derived from an EMBL/GenBank/DDBJ whole genome shotgun (WGS) entry which is preliminary data.</text>
</comment>
<feature type="region of interest" description="Disordered" evidence="2">
    <location>
        <begin position="246"/>
        <end position="277"/>
    </location>
</feature>
<evidence type="ECO:0000313" key="4">
    <source>
        <dbReference type="Proteomes" id="UP001165080"/>
    </source>
</evidence>
<protein>
    <submittedName>
        <fullName evidence="3">Uncharacterized protein</fullName>
    </submittedName>
</protein>
<dbReference type="Gene3D" id="1.10.287.1490">
    <property type="match status" value="1"/>
</dbReference>
<proteinExistence type="predicted"/>
<dbReference type="Proteomes" id="UP001165080">
    <property type="component" value="Unassembled WGS sequence"/>
</dbReference>
<organism evidence="3 4">
    <name type="scientific">Pleodorina starrii</name>
    <dbReference type="NCBI Taxonomy" id="330485"/>
    <lineage>
        <taxon>Eukaryota</taxon>
        <taxon>Viridiplantae</taxon>
        <taxon>Chlorophyta</taxon>
        <taxon>core chlorophytes</taxon>
        <taxon>Chlorophyceae</taxon>
        <taxon>CS clade</taxon>
        <taxon>Chlamydomonadales</taxon>
        <taxon>Volvocaceae</taxon>
        <taxon>Pleodorina</taxon>
    </lineage>
</organism>
<keyword evidence="1" id="KW-0175">Coiled coil</keyword>
<feature type="compositionally biased region" description="Polar residues" evidence="2">
    <location>
        <begin position="60"/>
        <end position="76"/>
    </location>
</feature>
<dbReference type="EMBL" id="BRXU01000031">
    <property type="protein sequence ID" value="GLC59987.1"/>
    <property type="molecule type" value="Genomic_DNA"/>
</dbReference>
<keyword evidence="4" id="KW-1185">Reference proteome</keyword>
<feature type="region of interest" description="Disordered" evidence="2">
    <location>
        <begin position="55"/>
        <end position="107"/>
    </location>
</feature>
<feature type="compositionally biased region" description="Low complexity" evidence="2">
    <location>
        <begin position="77"/>
        <end position="89"/>
    </location>
</feature>
<evidence type="ECO:0000256" key="2">
    <source>
        <dbReference type="SAM" id="MobiDB-lite"/>
    </source>
</evidence>
<reference evidence="3 4" key="1">
    <citation type="journal article" date="2023" name="Commun. Biol.">
        <title>Reorganization of the ancestral sex-determining regions during the evolution of trioecy in Pleodorina starrii.</title>
        <authorList>
            <person name="Takahashi K."/>
            <person name="Suzuki S."/>
            <person name="Kawai-Toyooka H."/>
            <person name="Yamamoto K."/>
            <person name="Hamaji T."/>
            <person name="Ootsuki R."/>
            <person name="Yamaguchi H."/>
            <person name="Kawachi M."/>
            <person name="Higashiyama T."/>
            <person name="Nozaki H."/>
        </authorList>
    </citation>
    <scope>NUCLEOTIDE SEQUENCE [LARGE SCALE GENOMIC DNA]</scope>
    <source>
        <strain evidence="3 4">NIES-4479</strain>
    </source>
</reference>
<name>A0A9W6BXB1_9CHLO</name>
<evidence type="ECO:0000313" key="3">
    <source>
        <dbReference type="EMBL" id="GLC59987.1"/>
    </source>
</evidence>